<sequence length="86" mass="9647">QILFSGVFFSKHTASCSASGKKTKAESQVFRKLCASTMRLSAMRGALPLFRELFFPPSRVVDIEMCAEIPSPGARSYLLLRRAYER</sequence>
<dbReference type="AlphaFoldDB" id="A0A232F8I4"/>
<evidence type="ECO:0000313" key="2">
    <source>
        <dbReference type="Proteomes" id="UP000215335"/>
    </source>
</evidence>
<dbReference type="EMBL" id="NNAY01000726">
    <property type="protein sequence ID" value="OXU26779.1"/>
    <property type="molecule type" value="Genomic_DNA"/>
</dbReference>
<feature type="non-terminal residue" evidence="1">
    <location>
        <position position="1"/>
    </location>
</feature>
<name>A0A232F8I4_9HYME</name>
<comment type="caution">
    <text evidence="1">The sequence shown here is derived from an EMBL/GenBank/DDBJ whole genome shotgun (WGS) entry which is preliminary data.</text>
</comment>
<protein>
    <submittedName>
        <fullName evidence="1">Uncharacterized protein</fullName>
    </submittedName>
</protein>
<dbReference type="Proteomes" id="UP000215335">
    <property type="component" value="Unassembled WGS sequence"/>
</dbReference>
<evidence type="ECO:0000313" key="1">
    <source>
        <dbReference type="EMBL" id="OXU26779.1"/>
    </source>
</evidence>
<gene>
    <name evidence="1" type="ORF">TSAR_010424</name>
</gene>
<keyword evidence="2" id="KW-1185">Reference proteome</keyword>
<reference evidence="1 2" key="1">
    <citation type="journal article" date="2017" name="Curr. Biol.">
        <title>The Evolution of Venom by Co-option of Single-Copy Genes.</title>
        <authorList>
            <person name="Martinson E.O."/>
            <person name="Mrinalini"/>
            <person name="Kelkar Y.D."/>
            <person name="Chang C.H."/>
            <person name="Werren J.H."/>
        </authorList>
    </citation>
    <scope>NUCLEOTIDE SEQUENCE [LARGE SCALE GENOMIC DNA]</scope>
    <source>
        <strain evidence="1 2">Alberta</strain>
        <tissue evidence="1">Whole body</tissue>
    </source>
</reference>
<proteinExistence type="predicted"/>
<organism evidence="1 2">
    <name type="scientific">Trichomalopsis sarcophagae</name>
    <dbReference type="NCBI Taxonomy" id="543379"/>
    <lineage>
        <taxon>Eukaryota</taxon>
        <taxon>Metazoa</taxon>
        <taxon>Ecdysozoa</taxon>
        <taxon>Arthropoda</taxon>
        <taxon>Hexapoda</taxon>
        <taxon>Insecta</taxon>
        <taxon>Pterygota</taxon>
        <taxon>Neoptera</taxon>
        <taxon>Endopterygota</taxon>
        <taxon>Hymenoptera</taxon>
        <taxon>Apocrita</taxon>
        <taxon>Proctotrupomorpha</taxon>
        <taxon>Chalcidoidea</taxon>
        <taxon>Pteromalidae</taxon>
        <taxon>Pteromalinae</taxon>
        <taxon>Trichomalopsis</taxon>
    </lineage>
</organism>
<accession>A0A232F8I4</accession>